<gene>
    <name evidence="3" type="ORF">DW027_19980</name>
    <name evidence="2" type="ORF">GA560_00525</name>
</gene>
<evidence type="ECO:0000256" key="1">
    <source>
        <dbReference type="SAM" id="MobiDB-lite"/>
    </source>
</evidence>
<organism evidence="3 4">
    <name type="scientific">Bacteroides xylanisolvens</name>
    <dbReference type="NCBI Taxonomy" id="371601"/>
    <lineage>
        <taxon>Bacteria</taxon>
        <taxon>Pseudomonadati</taxon>
        <taxon>Bacteroidota</taxon>
        <taxon>Bacteroidia</taxon>
        <taxon>Bacteroidales</taxon>
        <taxon>Bacteroidaceae</taxon>
        <taxon>Bacteroides</taxon>
    </lineage>
</organism>
<dbReference type="EMBL" id="QROO01000030">
    <property type="protein sequence ID" value="RHL34180.1"/>
    <property type="molecule type" value="Genomic_DNA"/>
</dbReference>
<reference evidence="2 5" key="2">
    <citation type="journal article" date="2019" name="Nat. Med.">
        <title>A library of human gut bacterial isolates paired with longitudinal multiomics data enables mechanistic microbiome research.</title>
        <authorList>
            <person name="Poyet M."/>
            <person name="Groussin M."/>
            <person name="Gibbons S.M."/>
            <person name="Avila-Pacheco J."/>
            <person name="Jiang X."/>
            <person name="Kearney S.M."/>
            <person name="Perrotta A.R."/>
            <person name="Berdy B."/>
            <person name="Zhao S."/>
            <person name="Lieberman T.D."/>
            <person name="Swanson P.K."/>
            <person name="Smith M."/>
            <person name="Roesemann S."/>
            <person name="Alexander J.E."/>
            <person name="Rich S.A."/>
            <person name="Livny J."/>
            <person name="Vlamakis H."/>
            <person name="Clish C."/>
            <person name="Bullock K."/>
            <person name="Deik A."/>
            <person name="Scott J."/>
            <person name="Pierce K.A."/>
            <person name="Xavier R.J."/>
            <person name="Alm E.J."/>
        </authorList>
    </citation>
    <scope>NUCLEOTIDE SEQUENCE [LARGE SCALE GENOMIC DNA]</scope>
    <source>
        <strain evidence="2 5">BIOML-A73</strain>
    </source>
</reference>
<proteinExistence type="predicted"/>
<accession>A0A415KD59</accession>
<sequence length="354" mass="40665">MRNENIFICIIMFVFVFTSCIHDNISSSVEEDKGFGLTVKEAKTFWENQILTRSTPQTTITLDPGDYIPVWDKSILSHKDSIANVDIPISAEIHYKVLRSNFTNRNIQIHKVDVTQKIVITKNINSKKISQYLVTLIPEYNKGGNINEHFTSLGNKKDYSGWAIYFLSFMRSPFKIEKYQRGEKVLSIVLPKEKGKNPLSLSNLKMILGHMQISAYKTVTTRSSEDYDDFWDWFENEVWANGEDGDHLTMEHEDGDWWLEDQNGNQYDIPDGLMNNNDIDISGPDTNSDFDYSDPPEPDNIESSDAIPYFKAKIYHKICGTYLGEVDLGDLDSSSHGSGEYYCSKCLVWVHVEW</sequence>
<evidence type="ECO:0000313" key="2">
    <source>
        <dbReference type="EMBL" id="KAB6087141.1"/>
    </source>
</evidence>
<dbReference type="PROSITE" id="PS51257">
    <property type="entry name" value="PROKAR_LIPOPROTEIN"/>
    <property type="match status" value="1"/>
</dbReference>
<evidence type="ECO:0000313" key="4">
    <source>
        <dbReference type="Proteomes" id="UP000284495"/>
    </source>
</evidence>
<dbReference type="AlphaFoldDB" id="A0A415KD59"/>
<dbReference type="RefSeq" id="WP_049701563.1">
    <property type="nucleotide sequence ID" value="NZ_JAASHA010000003.1"/>
</dbReference>
<dbReference type="EMBL" id="WDER01000001">
    <property type="protein sequence ID" value="KAB6087141.1"/>
    <property type="molecule type" value="Genomic_DNA"/>
</dbReference>
<comment type="caution">
    <text evidence="3">The sequence shown here is derived from an EMBL/GenBank/DDBJ whole genome shotgun (WGS) entry which is preliminary data.</text>
</comment>
<evidence type="ECO:0000313" key="5">
    <source>
        <dbReference type="Proteomes" id="UP000474077"/>
    </source>
</evidence>
<name>A0A415KD59_9BACE</name>
<reference evidence="3 4" key="1">
    <citation type="submission" date="2018-08" db="EMBL/GenBank/DDBJ databases">
        <title>A genome reference for cultivated species of the human gut microbiota.</title>
        <authorList>
            <person name="Zou Y."/>
            <person name="Xue W."/>
            <person name="Luo G."/>
        </authorList>
    </citation>
    <scope>NUCLEOTIDE SEQUENCE [LARGE SCALE GENOMIC DNA]</scope>
    <source>
        <strain evidence="3 4">AF38-2</strain>
    </source>
</reference>
<dbReference type="Proteomes" id="UP000474077">
    <property type="component" value="Unassembled WGS sequence"/>
</dbReference>
<evidence type="ECO:0008006" key="6">
    <source>
        <dbReference type="Google" id="ProtNLM"/>
    </source>
</evidence>
<evidence type="ECO:0000313" key="3">
    <source>
        <dbReference type="EMBL" id="RHL34180.1"/>
    </source>
</evidence>
<protein>
    <recommendedName>
        <fullName evidence="6">Lipoprotein</fullName>
    </recommendedName>
</protein>
<feature type="region of interest" description="Disordered" evidence="1">
    <location>
        <begin position="275"/>
        <end position="298"/>
    </location>
</feature>
<dbReference type="Proteomes" id="UP000284495">
    <property type="component" value="Unassembled WGS sequence"/>
</dbReference>
<feature type="compositionally biased region" description="Polar residues" evidence="1">
    <location>
        <begin position="275"/>
        <end position="290"/>
    </location>
</feature>